<sequence length="691" mass="74575">MADLFSLGGSSAGNAPGESMPPGQDPPPLAVFEARLLRQRRADWRDLFQGYRHLRAITFSSSIPALLAVADLFEEMDVLFGSERVLGRELAALEEASALVGYRFIDAVADQKASIEQLLRPALARGGAPLLRRVQAGSLRFGVLREAPSHEKLYLLRGEGRCRVVLGSANLSLSALTGRLRETFVVFDDPEAYAAFAAYAARDAERADPVRPEMLVVPAGAAGGGSDLAVAAVPLPLEATPAVQSLAAGLVVVEQPQRLVVAAPSAEALRAAGRLGAELRAMRLDRDRRGATVITARGFLQAWRTLASRPVVQESDRVHRAAFDLDRGLVSLDEAPWHAIGTAVDAGERRRDAGLLDAYLRSFADFYGDTAGIQRGYWALMAWLYAAPFAPLLRTALTRHDGETFRYPVCALVYGQSHGGKSHLSRVLVRSMFGIHKELPGRDFTTARALGLRERMGAVPLVVDDLNNRKMSEHLPDLVKADREFSDCYAPLLISTNRDVQAVAPELRKRLVVVQVAGAKPKALSTLPAQRALGVGTALYRDYLNRLAPRVPELLAAIAADPGAPPDLMALSTACLRESLAAALGAAPDWAAALSSDDIDTLKDRPFLDALAELTERAPGQVTVDRRTGVMTLRFGGDTAAALRFEKLVPAQVLRGRIADALTLDLVALERECGYAAPAPARSWLGRLRRR</sequence>
<reference evidence="1 2" key="1">
    <citation type="submission" date="2019-03" db="EMBL/GenBank/DDBJ databases">
        <title>Paracraurococcus aquatilis NE82 genome sequence.</title>
        <authorList>
            <person name="Zhao Y."/>
            <person name="Du Z."/>
        </authorList>
    </citation>
    <scope>NUCLEOTIDE SEQUENCE [LARGE SCALE GENOMIC DNA]</scope>
    <source>
        <strain evidence="1 2">NE82</strain>
    </source>
</reference>
<accession>A0A4R4D1T7</accession>
<dbReference type="OrthoDB" id="5241076at2"/>
<protein>
    <recommendedName>
        <fullName evidence="3">NgoFVII family restriction endonuclease</fullName>
    </recommendedName>
</protein>
<name>A0A4R4D1T7_9PROT</name>
<keyword evidence="2" id="KW-1185">Reference proteome</keyword>
<evidence type="ECO:0008006" key="3">
    <source>
        <dbReference type="Google" id="ProtNLM"/>
    </source>
</evidence>
<dbReference type="EMBL" id="SKBM01000059">
    <property type="protein sequence ID" value="TCZ51109.1"/>
    <property type="molecule type" value="Genomic_DNA"/>
</dbReference>
<organism evidence="1 2">
    <name type="scientific">Roseicella aquatilis</name>
    <dbReference type="NCBI Taxonomy" id="2527868"/>
    <lineage>
        <taxon>Bacteria</taxon>
        <taxon>Pseudomonadati</taxon>
        <taxon>Pseudomonadota</taxon>
        <taxon>Alphaproteobacteria</taxon>
        <taxon>Acetobacterales</taxon>
        <taxon>Roseomonadaceae</taxon>
        <taxon>Roseicella</taxon>
    </lineage>
</organism>
<comment type="caution">
    <text evidence="1">The sequence shown here is derived from an EMBL/GenBank/DDBJ whole genome shotgun (WGS) entry which is preliminary data.</text>
</comment>
<proteinExistence type="predicted"/>
<dbReference type="Proteomes" id="UP000295023">
    <property type="component" value="Unassembled WGS sequence"/>
</dbReference>
<gene>
    <name evidence="1" type="ORF">EXY23_27080</name>
</gene>
<dbReference type="CDD" id="cd09117">
    <property type="entry name" value="PLDc_Bfil_DEXD_like"/>
    <property type="match status" value="1"/>
</dbReference>
<evidence type="ECO:0000313" key="2">
    <source>
        <dbReference type="Proteomes" id="UP000295023"/>
    </source>
</evidence>
<dbReference type="AlphaFoldDB" id="A0A4R4D1T7"/>
<dbReference type="RefSeq" id="WP_132297696.1">
    <property type="nucleotide sequence ID" value="NZ_SKBM01000059.1"/>
</dbReference>
<evidence type="ECO:0000313" key="1">
    <source>
        <dbReference type="EMBL" id="TCZ51109.1"/>
    </source>
</evidence>